<dbReference type="InterPro" id="IPR011256">
    <property type="entry name" value="Reg_factor_effector_dom_sf"/>
</dbReference>
<dbReference type="InterPro" id="IPR009057">
    <property type="entry name" value="Homeodomain-like_sf"/>
</dbReference>
<dbReference type="Pfam" id="PF06445">
    <property type="entry name" value="GyrI-like"/>
    <property type="match status" value="1"/>
</dbReference>
<keyword evidence="3" id="KW-0804">Transcription</keyword>
<dbReference type="PANTHER" id="PTHR47504">
    <property type="entry name" value="RIGHT ORIGIN-BINDING PROTEIN"/>
    <property type="match status" value="1"/>
</dbReference>
<dbReference type="InterPro" id="IPR018060">
    <property type="entry name" value="HTH_AraC"/>
</dbReference>
<gene>
    <name evidence="5" type="ORF">J2S15_001995</name>
</gene>
<dbReference type="PANTHER" id="PTHR47504:SF5">
    <property type="entry name" value="RIGHT ORIGIN-BINDING PROTEIN"/>
    <property type="match status" value="1"/>
</dbReference>
<dbReference type="RefSeq" id="WP_307407811.1">
    <property type="nucleotide sequence ID" value="NZ_JAUSUR010000003.1"/>
</dbReference>
<evidence type="ECO:0000256" key="2">
    <source>
        <dbReference type="ARBA" id="ARBA00023125"/>
    </source>
</evidence>
<sequence>MNWMNQMNAVIDYIEENLRGEIDMKEVERIAQCSIHNYQRMFSYIANQSLATYIRNRRLTLAAYDIMSGNDSILDVAMRYGYSSNEAFSRAFQKFHGVLPSQIRKRRVQLTSIPKISFQLITKGDVEMKYSIEDWPAFEAAGFKEELRAEDAFKVIPKMWDDSLVDGRFQRLMDICMQADMRPSGVLGITEGDVASVEGDLNYYLSVTTYVDVEECVRCEVPEDIEKITIPAAKWVIINADGPLPQSVQNVYKTFYAQWLPSSGYKMADLPVIECYMQNEHQEVWIAIE</sequence>
<dbReference type="InterPro" id="IPR010499">
    <property type="entry name" value="AraC_E-bd"/>
</dbReference>
<dbReference type="EMBL" id="JAUSUR010000003">
    <property type="protein sequence ID" value="MDQ0361248.1"/>
    <property type="molecule type" value="Genomic_DNA"/>
</dbReference>
<reference evidence="5 6" key="1">
    <citation type="submission" date="2023-07" db="EMBL/GenBank/DDBJ databases">
        <title>Genomic Encyclopedia of Type Strains, Phase IV (KMG-IV): sequencing the most valuable type-strain genomes for metagenomic binning, comparative biology and taxonomic classification.</title>
        <authorList>
            <person name="Goeker M."/>
        </authorList>
    </citation>
    <scope>NUCLEOTIDE SEQUENCE [LARGE SCALE GENOMIC DNA]</scope>
    <source>
        <strain evidence="5 6">DSM 16784</strain>
    </source>
</reference>
<dbReference type="PROSITE" id="PS01124">
    <property type="entry name" value="HTH_ARAC_FAMILY_2"/>
    <property type="match status" value="1"/>
</dbReference>
<dbReference type="InterPro" id="IPR029442">
    <property type="entry name" value="GyrI-like"/>
</dbReference>
<feature type="domain" description="HTH araC/xylS-type" evidence="4">
    <location>
        <begin position="8"/>
        <end position="106"/>
    </location>
</feature>
<proteinExistence type="predicted"/>
<keyword evidence="1" id="KW-0805">Transcription regulation</keyword>
<evidence type="ECO:0000256" key="1">
    <source>
        <dbReference type="ARBA" id="ARBA00023015"/>
    </source>
</evidence>
<evidence type="ECO:0000313" key="5">
    <source>
        <dbReference type="EMBL" id="MDQ0361248.1"/>
    </source>
</evidence>
<keyword evidence="6" id="KW-1185">Reference proteome</keyword>
<organism evidence="5 6">
    <name type="scientific">Breznakia pachnodae</name>
    <dbReference type="NCBI Taxonomy" id="265178"/>
    <lineage>
        <taxon>Bacteria</taxon>
        <taxon>Bacillati</taxon>
        <taxon>Bacillota</taxon>
        <taxon>Erysipelotrichia</taxon>
        <taxon>Erysipelotrichales</taxon>
        <taxon>Erysipelotrichaceae</taxon>
        <taxon>Breznakia</taxon>
    </lineage>
</organism>
<name>A0ABU0E2X1_9FIRM</name>
<keyword evidence="2" id="KW-0238">DNA-binding</keyword>
<dbReference type="SUPFAM" id="SSF46689">
    <property type="entry name" value="Homeodomain-like"/>
    <property type="match status" value="1"/>
</dbReference>
<evidence type="ECO:0000259" key="4">
    <source>
        <dbReference type="PROSITE" id="PS01124"/>
    </source>
</evidence>
<dbReference type="InterPro" id="IPR020449">
    <property type="entry name" value="Tscrpt_reg_AraC-type_HTH"/>
</dbReference>
<dbReference type="Gene3D" id="1.10.10.60">
    <property type="entry name" value="Homeodomain-like"/>
    <property type="match status" value="2"/>
</dbReference>
<evidence type="ECO:0000256" key="3">
    <source>
        <dbReference type="ARBA" id="ARBA00023163"/>
    </source>
</evidence>
<accession>A0ABU0E2X1</accession>
<comment type="caution">
    <text evidence="5">The sequence shown here is derived from an EMBL/GenBank/DDBJ whole genome shotgun (WGS) entry which is preliminary data.</text>
</comment>
<dbReference type="Proteomes" id="UP001230220">
    <property type="component" value="Unassembled WGS sequence"/>
</dbReference>
<dbReference type="SMART" id="SM00342">
    <property type="entry name" value="HTH_ARAC"/>
    <property type="match status" value="1"/>
</dbReference>
<dbReference type="SMART" id="SM00871">
    <property type="entry name" value="AraC_E_bind"/>
    <property type="match status" value="1"/>
</dbReference>
<evidence type="ECO:0000313" key="6">
    <source>
        <dbReference type="Proteomes" id="UP001230220"/>
    </source>
</evidence>
<dbReference type="SUPFAM" id="SSF55136">
    <property type="entry name" value="Probable bacterial effector-binding domain"/>
    <property type="match status" value="1"/>
</dbReference>
<dbReference type="PRINTS" id="PR00032">
    <property type="entry name" value="HTHARAC"/>
</dbReference>
<dbReference type="InterPro" id="IPR018062">
    <property type="entry name" value="HTH_AraC-typ_CS"/>
</dbReference>
<protein>
    <submittedName>
        <fullName evidence="5">AraC family transcriptional regulator</fullName>
    </submittedName>
</protein>
<dbReference type="Gene3D" id="3.20.80.10">
    <property type="entry name" value="Regulatory factor, effector binding domain"/>
    <property type="match status" value="1"/>
</dbReference>
<dbReference type="InterPro" id="IPR050959">
    <property type="entry name" value="MarA-like"/>
</dbReference>
<dbReference type="Pfam" id="PF12833">
    <property type="entry name" value="HTH_18"/>
    <property type="match status" value="1"/>
</dbReference>
<dbReference type="PROSITE" id="PS00041">
    <property type="entry name" value="HTH_ARAC_FAMILY_1"/>
    <property type="match status" value="1"/>
</dbReference>